<sequence>MERAAIVEGRTPPTSVVLSNGAVMKYSGRAKAHRALSPRRFDPRPLPRPDPPAAAPVSRPRGAGPF</sequence>
<evidence type="ECO:0000313" key="3">
    <source>
        <dbReference type="Proteomes" id="UP000299102"/>
    </source>
</evidence>
<accession>A0A4C1ZG31</accession>
<comment type="caution">
    <text evidence="2">The sequence shown here is derived from an EMBL/GenBank/DDBJ whole genome shotgun (WGS) entry which is preliminary data.</text>
</comment>
<dbReference type="Proteomes" id="UP000299102">
    <property type="component" value="Unassembled WGS sequence"/>
</dbReference>
<protein>
    <submittedName>
        <fullName evidence="2">Uncharacterized protein</fullName>
    </submittedName>
</protein>
<evidence type="ECO:0000313" key="2">
    <source>
        <dbReference type="EMBL" id="GBP85577.1"/>
    </source>
</evidence>
<feature type="compositionally biased region" description="Low complexity" evidence="1">
    <location>
        <begin position="55"/>
        <end position="66"/>
    </location>
</feature>
<dbReference type="EMBL" id="BGZK01001746">
    <property type="protein sequence ID" value="GBP85577.1"/>
    <property type="molecule type" value="Genomic_DNA"/>
</dbReference>
<proteinExistence type="predicted"/>
<name>A0A4C1ZG31_EUMVA</name>
<gene>
    <name evidence="2" type="ORF">EVAR_64568_1</name>
</gene>
<feature type="region of interest" description="Disordered" evidence="1">
    <location>
        <begin position="28"/>
        <end position="66"/>
    </location>
</feature>
<dbReference type="AlphaFoldDB" id="A0A4C1ZG31"/>
<organism evidence="2 3">
    <name type="scientific">Eumeta variegata</name>
    <name type="common">Bagworm moth</name>
    <name type="synonym">Eumeta japonica</name>
    <dbReference type="NCBI Taxonomy" id="151549"/>
    <lineage>
        <taxon>Eukaryota</taxon>
        <taxon>Metazoa</taxon>
        <taxon>Ecdysozoa</taxon>
        <taxon>Arthropoda</taxon>
        <taxon>Hexapoda</taxon>
        <taxon>Insecta</taxon>
        <taxon>Pterygota</taxon>
        <taxon>Neoptera</taxon>
        <taxon>Endopterygota</taxon>
        <taxon>Lepidoptera</taxon>
        <taxon>Glossata</taxon>
        <taxon>Ditrysia</taxon>
        <taxon>Tineoidea</taxon>
        <taxon>Psychidae</taxon>
        <taxon>Oiketicinae</taxon>
        <taxon>Eumeta</taxon>
    </lineage>
</organism>
<keyword evidence="3" id="KW-1185">Reference proteome</keyword>
<evidence type="ECO:0000256" key="1">
    <source>
        <dbReference type="SAM" id="MobiDB-lite"/>
    </source>
</evidence>
<reference evidence="2 3" key="1">
    <citation type="journal article" date="2019" name="Commun. Biol.">
        <title>The bagworm genome reveals a unique fibroin gene that provides high tensile strength.</title>
        <authorList>
            <person name="Kono N."/>
            <person name="Nakamura H."/>
            <person name="Ohtoshi R."/>
            <person name="Tomita M."/>
            <person name="Numata K."/>
            <person name="Arakawa K."/>
        </authorList>
    </citation>
    <scope>NUCLEOTIDE SEQUENCE [LARGE SCALE GENOMIC DNA]</scope>
</reference>
<feature type="compositionally biased region" description="Basic residues" evidence="1">
    <location>
        <begin position="28"/>
        <end position="37"/>
    </location>
</feature>